<dbReference type="GeneID" id="94286901"/>
<feature type="compositionally biased region" description="Polar residues" evidence="1">
    <location>
        <begin position="99"/>
        <end position="110"/>
    </location>
</feature>
<evidence type="ECO:0000313" key="2">
    <source>
        <dbReference type="EMBL" id="KAG5490653.1"/>
    </source>
</evidence>
<dbReference type="KEGG" id="phet:94286901"/>
<evidence type="ECO:0000313" key="3">
    <source>
        <dbReference type="Proteomes" id="UP000674318"/>
    </source>
</evidence>
<gene>
    <name evidence="2" type="ORF">JKF63_00775</name>
</gene>
<dbReference type="EMBL" id="JAFJZO010000036">
    <property type="protein sequence ID" value="KAG5490653.1"/>
    <property type="molecule type" value="Genomic_DNA"/>
</dbReference>
<reference evidence="2 3" key="1">
    <citation type="submission" date="2021-02" db="EMBL/GenBank/DDBJ databases">
        <title>Porcisia hertigi Genome sequencing and assembly.</title>
        <authorList>
            <person name="Almutairi H."/>
            <person name="Gatherer D."/>
        </authorList>
    </citation>
    <scope>NUCLEOTIDE SEQUENCE [LARGE SCALE GENOMIC DNA]</scope>
    <source>
        <strain evidence="2 3">C119</strain>
    </source>
</reference>
<feature type="region of interest" description="Disordered" evidence="1">
    <location>
        <begin position="57"/>
        <end position="131"/>
    </location>
</feature>
<evidence type="ECO:0000256" key="1">
    <source>
        <dbReference type="SAM" id="MobiDB-lite"/>
    </source>
</evidence>
<feature type="compositionally biased region" description="Polar residues" evidence="1">
    <location>
        <begin position="118"/>
        <end position="131"/>
    </location>
</feature>
<dbReference type="Proteomes" id="UP000674318">
    <property type="component" value="Unassembled WGS sequence"/>
</dbReference>
<dbReference type="RefSeq" id="XP_067752981.1">
    <property type="nucleotide sequence ID" value="XM_067896824.1"/>
</dbReference>
<feature type="compositionally biased region" description="Basic and acidic residues" evidence="1">
    <location>
        <begin position="57"/>
        <end position="70"/>
    </location>
</feature>
<dbReference type="AlphaFoldDB" id="A0A836HZP0"/>
<dbReference type="OrthoDB" id="239450at2759"/>
<keyword evidence="3" id="KW-1185">Reference proteome</keyword>
<sequence length="329" mass="36109">MATIVSSNVPSLSRDLRIRSASSYRHDPYAFSLLEEKDRDSAAESFRYIYNVLAKEKKSEPMSQEKEQRRKVTKGAPVKTMDSKFSSSCPTPDMEHLDTSSTKSGTTADSGNDDGVSEASSESGSQHTKEINSTVRSGFSVTGAHSHPASSSLTSGATAVPAVIRYASVNFRFGSAWFIAPFRTFTGDMVVAQYPGNNGLHMGLVSAITTAKPITFYTEDNMDPNYLSPEEMLTVPRLLRHARDFDKETKLDLRSHDLRSLANARKLAAELGVPVQFLDAEWLLDLSAVTFLVKVFGDKNLVDRLVDELALHEGAEVVFTYPVSSAAMY</sequence>
<comment type="caution">
    <text evidence="2">The sequence shown here is derived from an EMBL/GenBank/DDBJ whole genome shotgun (WGS) entry which is preliminary data.</text>
</comment>
<protein>
    <submittedName>
        <fullName evidence="2">Uncharacterized protein</fullName>
    </submittedName>
</protein>
<accession>A0A836HZP0</accession>
<name>A0A836HZP0_9TRYP</name>
<organism evidence="2 3">
    <name type="scientific">Porcisia hertigi</name>
    <dbReference type="NCBI Taxonomy" id="2761500"/>
    <lineage>
        <taxon>Eukaryota</taxon>
        <taxon>Discoba</taxon>
        <taxon>Euglenozoa</taxon>
        <taxon>Kinetoplastea</taxon>
        <taxon>Metakinetoplastina</taxon>
        <taxon>Trypanosomatida</taxon>
        <taxon>Trypanosomatidae</taxon>
        <taxon>Leishmaniinae</taxon>
        <taxon>Porcisia</taxon>
    </lineage>
</organism>
<proteinExistence type="predicted"/>